<evidence type="ECO:0000313" key="2">
    <source>
        <dbReference type="EMBL" id="MBC4019437.1"/>
    </source>
</evidence>
<accession>A0A9X0UG33</accession>
<proteinExistence type="predicted"/>
<dbReference type="InterPro" id="IPR004291">
    <property type="entry name" value="Transposase_IS66_central"/>
</dbReference>
<reference evidence="2" key="1">
    <citation type="submission" date="2020-08" db="EMBL/GenBank/DDBJ databases">
        <authorList>
            <person name="Hu Y."/>
            <person name="Nguyen S.V."/>
            <person name="Li F."/>
            <person name="Fanning S."/>
        </authorList>
    </citation>
    <scope>NUCLEOTIDE SEQUENCE</scope>
    <source>
        <strain evidence="2">SYSU D8009</strain>
    </source>
</reference>
<dbReference type="AlphaFoldDB" id="A0A9X0UG33"/>
<name>A0A9X0UG33_9PROT</name>
<protein>
    <submittedName>
        <fullName evidence="2">Transposase</fullName>
    </submittedName>
</protein>
<evidence type="ECO:0000259" key="1">
    <source>
        <dbReference type="Pfam" id="PF03050"/>
    </source>
</evidence>
<comment type="caution">
    <text evidence="2">The sequence shown here is derived from an EMBL/GenBank/DDBJ whole genome shotgun (WGS) entry which is preliminary data.</text>
</comment>
<keyword evidence="3" id="KW-1185">Reference proteome</keyword>
<dbReference type="Proteomes" id="UP000600101">
    <property type="component" value="Unassembled WGS sequence"/>
</dbReference>
<evidence type="ECO:0000313" key="3">
    <source>
        <dbReference type="Proteomes" id="UP000600101"/>
    </source>
</evidence>
<organism evidence="2 3">
    <name type="scientific">Siccirubricoccus deserti</name>
    <dbReference type="NCBI Taxonomy" id="2013562"/>
    <lineage>
        <taxon>Bacteria</taxon>
        <taxon>Pseudomonadati</taxon>
        <taxon>Pseudomonadota</taxon>
        <taxon>Alphaproteobacteria</taxon>
        <taxon>Acetobacterales</taxon>
        <taxon>Roseomonadaceae</taxon>
        <taxon>Siccirubricoccus</taxon>
    </lineage>
</organism>
<sequence length="59" mass="6870">HIAPLVAEFETWMKESRGRLSRHNSVAKAMDYMLTRWEAFSRFLNDGRICLTTDGVEKP</sequence>
<feature type="non-terminal residue" evidence="2">
    <location>
        <position position="1"/>
    </location>
</feature>
<dbReference type="Pfam" id="PF03050">
    <property type="entry name" value="DDE_Tnp_IS66"/>
    <property type="match status" value="1"/>
</dbReference>
<dbReference type="EMBL" id="JACOMF010000250">
    <property type="protein sequence ID" value="MBC4019437.1"/>
    <property type="molecule type" value="Genomic_DNA"/>
</dbReference>
<gene>
    <name evidence="2" type="ORF">H7965_30140</name>
</gene>
<feature type="domain" description="Transposase IS66 central" evidence="1">
    <location>
        <begin position="3"/>
        <end position="58"/>
    </location>
</feature>